<dbReference type="SUPFAM" id="SSF103473">
    <property type="entry name" value="MFS general substrate transporter"/>
    <property type="match status" value="1"/>
</dbReference>
<evidence type="ECO:0000256" key="1">
    <source>
        <dbReference type="ARBA" id="ARBA00004127"/>
    </source>
</evidence>
<feature type="transmembrane region" description="Helical" evidence="6">
    <location>
        <begin position="55"/>
        <end position="74"/>
    </location>
</feature>
<feature type="transmembrane region" description="Helical" evidence="6">
    <location>
        <begin position="214"/>
        <end position="233"/>
    </location>
</feature>
<keyword evidence="2" id="KW-0813">Transport</keyword>
<evidence type="ECO:0000259" key="7">
    <source>
        <dbReference type="PROSITE" id="PS50850"/>
    </source>
</evidence>
<dbReference type="EMBL" id="UINC01070563">
    <property type="protein sequence ID" value="SVC04814.1"/>
    <property type="molecule type" value="Genomic_DNA"/>
</dbReference>
<dbReference type="InterPro" id="IPR036259">
    <property type="entry name" value="MFS_trans_sf"/>
</dbReference>
<feature type="transmembrane region" description="Helical" evidence="6">
    <location>
        <begin position="183"/>
        <end position="202"/>
    </location>
</feature>
<dbReference type="InterPro" id="IPR020846">
    <property type="entry name" value="MFS_dom"/>
</dbReference>
<dbReference type="GO" id="GO:0005886">
    <property type="term" value="C:plasma membrane"/>
    <property type="evidence" value="ECO:0007669"/>
    <property type="project" value="TreeGrafter"/>
</dbReference>
<dbReference type="Pfam" id="PF07690">
    <property type="entry name" value="MFS_1"/>
    <property type="match status" value="1"/>
</dbReference>
<feature type="transmembrane region" description="Helical" evidence="6">
    <location>
        <begin position="14"/>
        <end position="35"/>
    </location>
</feature>
<feature type="transmembrane region" description="Helical" evidence="6">
    <location>
        <begin position="277"/>
        <end position="300"/>
    </location>
</feature>
<proteinExistence type="predicted"/>
<evidence type="ECO:0000313" key="8">
    <source>
        <dbReference type="EMBL" id="SVC04814.1"/>
    </source>
</evidence>
<organism evidence="8">
    <name type="scientific">marine metagenome</name>
    <dbReference type="NCBI Taxonomy" id="408172"/>
    <lineage>
        <taxon>unclassified sequences</taxon>
        <taxon>metagenomes</taxon>
        <taxon>ecological metagenomes</taxon>
    </lineage>
</organism>
<evidence type="ECO:0000256" key="5">
    <source>
        <dbReference type="ARBA" id="ARBA00023136"/>
    </source>
</evidence>
<accession>A0A382IYA0</accession>
<feature type="transmembrane region" description="Helical" evidence="6">
    <location>
        <begin position="86"/>
        <end position="106"/>
    </location>
</feature>
<feature type="transmembrane region" description="Helical" evidence="6">
    <location>
        <begin position="118"/>
        <end position="138"/>
    </location>
</feature>
<evidence type="ECO:0000256" key="3">
    <source>
        <dbReference type="ARBA" id="ARBA00022692"/>
    </source>
</evidence>
<dbReference type="InterPro" id="IPR011701">
    <property type="entry name" value="MFS"/>
</dbReference>
<keyword evidence="3 6" id="KW-0812">Transmembrane</keyword>
<dbReference type="GO" id="GO:0022857">
    <property type="term" value="F:transmembrane transporter activity"/>
    <property type="evidence" value="ECO:0007669"/>
    <property type="project" value="InterPro"/>
</dbReference>
<evidence type="ECO:0000256" key="2">
    <source>
        <dbReference type="ARBA" id="ARBA00022448"/>
    </source>
</evidence>
<gene>
    <name evidence="8" type="ORF">METZ01_LOCUS257668</name>
</gene>
<comment type="subcellular location">
    <subcellularLocation>
        <location evidence="1">Endomembrane system</location>
        <topology evidence="1">Multi-pass membrane protein</topology>
    </subcellularLocation>
</comment>
<evidence type="ECO:0000256" key="4">
    <source>
        <dbReference type="ARBA" id="ARBA00022989"/>
    </source>
</evidence>
<feature type="transmembrane region" description="Helical" evidence="6">
    <location>
        <begin position="150"/>
        <end position="171"/>
    </location>
</feature>
<keyword evidence="5 6" id="KW-0472">Membrane</keyword>
<dbReference type="AlphaFoldDB" id="A0A382IYA0"/>
<reference evidence="8" key="1">
    <citation type="submission" date="2018-05" db="EMBL/GenBank/DDBJ databases">
        <authorList>
            <person name="Lanie J.A."/>
            <person name="Ng W.-L."/>
            <person name="Kazmierczak K.M."/>
            <person name="Andrzejewski T.M."/>
            <person name="Davidsen T.M."/>
            <person name="Wayne K.J."/>
            <person name="Tettelin H."/>
            <person name="Glass J.I."/>
            <person name="Rusch D."/>
            <person name="Podicherti R."/>
            <person name="Tsui H.-C.T."/>
            <person name="Winkler M.E."/>
        </authorList>
    </citation>
    <scope>NUCLEOTIDE SEQUENCE</scope>
</reference>
<protein>
    <recommendedName>
        <fullName evidence="7">Major facilitator superfamily (MFS) profile domain-containing protein</fullName>
    </recommendedName>
</protein>
<keyword evidence="4 6" id="KW-1133">Transmembrane helix</keyword>
<evidence type="ECO:0000256" key="6">
    <source>
        <dbReference type="SAM" id="Phobius"/>
    </source>
</evidence>
<feature type="transmembrane region" description="Helical" evidence="6">
    <location>
        <begin position="239"/>
        <end position="257"/>
    </location>
</feature>
<dbReference type="Gene3D" id="1.20.1250.20">
    <property type="entry name" value="MFS general substrate transporter like domains"/>
    <property type="match status" value="1"/>
</dbReference>
<feature type="non-terminal residue" evidence="8">
    <location>
        <position position="340"/>
    </location>
</feature>
<name>A0A382IYA0_9ZZZZ</name>
<dbReference type="GO" id="GO:0012505">
    <property type="term" value="C:endomembrane system"/>
    <property type="evidence" value="ECO:0007669"/>
    <property type="project" value="UniProtKB-SubCell"/>
</dbReference>
<dbReference type="PANTHER" id="PTHR23501:SF191">
    <property type="entry name" value="VACUOLAR BASIC AMINO ACID TRANSPORTER 4"/>
    <property type="match status" value="1"/>
</dbReference>
<dbReference type="PROSITE" id="PS50850">
    <property type="entry name" value="MFS"/>
    <property type="match status" value="1"/>
</dbReference>
<feature type="transmembrane region" description="Helical" evidence="6">
    <location>
        <begin position="312"/>
        <end position="334"/>
    </location>
</feature>
<feature type="domain" description="Major facilitator superfamily (MFS) profile" evidence="7">
    <location>
        <begin position="16"/>
        <end position="340"/>
    </location>
</feature>
<sequence>MERTINQISINKKIFYLFILCFSVFIAADDQTVIVTLLPSMTVDLGIAVGELNKASWTITSYLLGFTIVMPIAGKICDKYGYRTTLISSLLFFSMGSFLVAITVNIPEISIFPSKLNWLIIFRFLQAMGGGAIVPISIATVSIILERKYWIYGFGLIGAAAEAGGVIGPLWGSLILKVWNWPGAFYINIPLSLLMIAMIFYMPKSNKHSMKIKLIDTILFSLILIVSTIIISEFKVLDFGQIVLIIILLILVITVFYRITKFKQDLIPEELFRYPTFVWAFITHLLIGSSLIIIMVTIPLSASTIYQLDNLVIGLSLLKLTAFIGIGSIIGILTNRFSAT</sequence>
<dbReference type="PANTHER" id="PTHR23501">
    <property type="entry name" value="MAJOR FACILITATOR SUPERFAMILY"/>
    <property type="match status" value="1"/>
</dbReference>